<proteinExistence type="predicted"/>
<dbReference type="PROSITE" id="PS51725">
    <property type="entry name" value="ABM"/>
    <property type="match status" value="1"/>
</dbReference>
<organism evidence="2">
    <name type="scientific">freshwater metagenome</name>
    <dbReference type="NCBI Taxonomy" id="449393"/>
    <lineage>
        <taxon>unclassified sequences</taxon>
        <taxon>metagenomes</taxon>
        <taxon>ecological metagenomes</taxon>
    </lineage>
</organism>
<dbReference type="SUPFAM" id="SSF54909">
    <property type="entry name" value="Dimeric alpha+beta barrel"/>
    <property type="match status" value="1"/>
</dbReference>
<accession>A0A6J7U814</accession>
<name>A0A6J7U814_9ZZZZ</name>
<dbReference type="AlphaFoldDB" id="A0A6J7U814"/>
<dbReference type="GO" id="GO:0016491">
    <property type="term" value="F:oxidoreductase activity"/>
    <property type="evidence" value="ECO:0007669"/>
    <property type="project" value="TreeGrafter"/>
</dbReference>
<dbReference type="PANTHER" id="PTHR33336:SF3">
    <property type="entry name" value="ABM DOMAIN-CONTAINING PROTEIN"/>
    <property type="match status" value="1"/>
</dbReference>
<dbReference type="InterPro" id="IPR007138">
    <property type="entry name" value="ABM_dom"/>
</dbReference>
<dbReference type="Pfam" id="PF03992">
    <property type="entry name" value="ABM"/>
    <property type="match status" value="1"/>
</dbReference>
<reference evidence="2" key="1">
    <citation type="submission" date="2020-05" db="EMBL/GenBank/DDBJ databases">
        <authorList>
            <person name="Chiriac C."/>
            <person name="Salcher M."/>
            <person name="Ghai R."/>
            <person name="Kavagutti S V."/>
        </authorList>
    </citation>
    <scope>NUCLEOTIDE SEQUENCE</scope>
</reference>
<dbReference type="PANTHER" id="PTHR33336">
    <property type="entry name" value="QUINOL MONOOXYGENASE YGIN-RELATED"/>
    <property type="match status" value="1"/>
</dbReference>
<sequence length="99" mass="11823">MSQPLYLIASIYPEPEHIEFLKNEFNKLIIEAYKEPGCEMYDLVAGEGEDHWVMMEKWSSKAHWDDHMLTSHVKHINSIDKKYFRKPTELRFLNPVDLK</sequence>
<dbReference type="EMBL" id="CAFBQQ010000032">
    <property type="protein sequence ID" value="CAB5061550.1"/>
    <property type="molecule type" value="Genomic_DNA"/>
</dbReference>
<dbReference type="GO" id="GO:0005829">
    <property type="term" value="C:cytosol"/>
    <property type="evidence" value="ECO:0007669"/>
    <property type="project" value="TreeGrafter"/>
</dbReference>
<evidence type="ECO:0000259" key="1">
    <source>
        <dbReference type="PROSITE" id="PS51725"/>
    </source>
</evidence>
<dbReference type="InterPro" id="IPR011008">
    <property type="entry name" value="Dimeric_a/b-barrel"/>
</dbReference>
<dbReference type="InterPro" id="IPR050744">
    <property type="entry name" value="AI-2_Isomerase_LsrG"/>
</dbReference>
<protein>
    <submittedName>
        <fullName evidence="2">Unannotated protein</fullName>
    </submittedName>
</protein>
<feature type="domain" description="ABM" evidence="1">
    <location>
        <begin position="5"/>
        <end position="92"/>
    </location>
</feature>
<gene>
    <name evidence="2" type="ORF">UFOPK4358_00362</name>
</gene>
<dbReference type="Gene3D" id="3.30.70.100">
    <property type="match status" value="1"/>
</dbReference>
<evidence type="ECO:0000313" key="2">
    <source>
        <dbReference type="EMBL" id="CAB5061550.1"/>
    </source>
</evidence>